<dbReference type="EMBL" id="FRBI01000003">
    <property type="protein sequence ID" value="SHL25269.1"/>
    <property type="molecule type" value="Genomic_DNA"/>
</dbReference>
<evidence type="ECO:0000256" key="4">
    <source>
        <dbReference type="ARBA" id="ARBA00022801"/>
    </source>
</evidence>
<name>A0A1M6Z4M1_9ACTN</name>
<reference evidence="10 11" key="1">
    <citation type="submission" date="2016-11" db="EMBL/GenBank/DDBJ databases">
        <authorList>
            <person name="Jaros S."/>
            <person name="Januszkiewicz K."/>
            <person name="Wedrychowicz H."/>
        </authorList>
    </citation>
    <scope>NUCLEOTIDE SEQUENCE [LARGE SCALE GENOMIC DNA]</scope>
    <source>
        <strain evidence="10 11">CGMCC 4.2025</strain>
    </source>
</reference>
<dbReference type="SUPFAM" id="SSF52743">
    <property type="entry name" value="Subtilisin-like"/>
    <property type="match status" value="1"/>
</dbReference>
<evidence type="ECO:0000256" key="7">
    <source>
        <dbReference type="ARBA" id="ARBA00023145"/>
    </source>
</evidence>
<dbReference type="Pfam" id="PF09286">
    <property type="entry name" value="Pro-kuma_activ"/>
    <property type="match status" value="1"/>
</dbReference>
<dbReference type="PROSITE" id="PS51318">
    <property type="entry name" value="TAT"/>
    <property type="match status" value="1"/>
</dbReference>
<dbReference type="AlphaFoldDB" id="A0A1M6Z4M1"/>
<dbReference type="CDD" id="cd04056">
    <property type="entry name" value="Peptidases_S53"/>
    <property type="match status" value="1"/>
</dbReference>
<feature type="domain" description="Peptidase S53" evidence="9">
    <location>
        <begin position="263"/>
        <end position="644"/>
    </location>
</feature>
<keyword evidence="5" id="KW-0720">Serine protease</keyword>
<keyword evidence="2" id="KW-0645">Protease</keyword>
<dbReference type="SUPFAM" id="SSF54897">
    <property type="entry name" value="Protease propeptides/inhibitors"/>
    <property type="match status" value="1"/>
</dbReference>
<keyword evidence="4" id="KW-0378">Hydrolase</keyword>
<dbReference type="GO" id="GO:0004252">
    <property type="term" value="F:serine-type endopeptidase activity"/>
    <property type="evidence" value="ECO:0007669"/>
    <property type="project" value="InterPro"/>
</dbReference>
<feature type="signal peptide" evidence="8">
    <location>
        <begin position="1"/>
        <end position="48"/>
    </location>
</feature>
<dbReference type="STRING" id="310782.SAMN05216499_103216"/>
<comment type="cofactor">
    <cofactor evidence="1">
        <name>Ca(2+)</name>
        <dbReference type="ChEBI" id="CHEBI:29108"/>
    </cofactor>
</comment>
<dbReference type="CDD" id="cd11377">
    <property type="entry name" value="Pro-peptidase_S53"/>
    <property type="match status" value="1"/>
</dbReference>
<dbReference type="Gene3D" id="3.40.50.200">
    <property type="entry name" value="Peptidase S8/S53 domain"/>
    <property type="match status" value="1"/>
</dbReference>
<evidence type="ECO:0000313" key="11">
    <source>
        <dbReference type="Proteomes" id="UP000184111"/>
    </source>
</evidence>
<evidence type="ECO:0000256" key="1">
    <source>
        <dbReference type="ARBA" id="ARBA00001913"/>
    </source>
</evidence>
<evidence type="ECO:0000256" key="3">
    <source>
        <dbReference type="ARBA" id="ARBA00022723"/>
    </source>
</evidence>
<feature type="chain" id="PRO_5013020096" evidence="8">
    <location>
        <begin position="49"/>
        <end position="1028"/>
    </location>
</feature>
<keyword evidence="3" id="KW-0479">Metal-binding</keyword>
<dbReference type="SMART" id="SM00944">
    <property type="entry name" value="Pro-kuma_activ"/>
    <property type="match status" value="1"/>
</dbReference>
<dbReference type="GO" id="GO:0008240">
    <property type="term" value="F:tripeptidyl-peptidase activity"/>
    <property type="evidence" value="ECO:0007669"/>
    <property type="project" value="TreeGrafter"/>
</dbReference>
<dbReference type="InterPro" id="IPR015366">
    <property type="entry name" value="S53_propep"/>
</dbReference>
<evidence type="ECO:0000313" key="10">
    <source>
        <dbReference type="EMBL" id="SHL25269.1"/>
    </source>
</evidence>
<keyword evidence="6" id="KW-0106">Calcium</keyword>
<dbReference type="InterPro" id="IPR050819">
    <property type="entry name" value="Tripeptidyl-peptidase_I"/>
</dbReference>
<dbReference type="PROSITE" id="PS51695">
    <property type="entry name" value="SEDOLISIN"/>
    <property type="match status" value="1"/>
</dbReference>
<dbReference type="Proteomes" id="UP000184111">
    <property type="component" value="Unassembled WGS sequence"/>
</dbReference>
<evidence type="ECO:0000256" key="5">
    <source>
        <dbReference type="ARBA" id="ARBA00022825"/>
    </source>
</evidence>
<evidence type="ECO:0000256" key="2">
    <source>
        <dbReference type="ARBA" id="ARBA00022670"/>
    </source>
</evidence>
<dbReference type="PANTHER" id="PTHR14218:SF15">
    <property type="entry name" value="TRIPEPTIDYL-PEPTIDASE 1"/>
    <property type="match status" value="1"/>
</dbReference>
<evidence type="ECO:0000256" key="6">
    <source>
        <dbReference type="ARBA" id="ARBA00022837"/>
    </source>
</evidence>
<sequence>MGISAREEASLMPRGAVTPSRRRTALFGGVVAATAVAMIAATAPAAMADTAPAAPLQRLGATPTLPHGAVRTGTPADSTALDLSVVLAPRDPAALTKFVTDVSTPGSPLYHHYLKTGEFGPTFGPAAATVQKVRGALQAQGLHPGALAADGMTVPLHTTVGAAAKAFRTGFTSYRTADGRTAVSNTAAPAVEGDVASSITAVTGLSTLSVVKPHYTAATKRVVAPKSTAGGTAQPHMAGKTPALCSSISSLLSQYGLADTRDYWSAGKLASTYGMANEPNVGTGVTVGIFELENYSTKDIAAYQSCYGTKVPVSAVKVDGGPKYAADADLGYGVESALDIEDVIGLVPQASVVVYQGVDAENATWQNVLNVYNKMVTDNRAQVISTSWGGCEPDTPASFMDAENAIFQRAAAQGQTVTAASGDNGSADCWYDVDGDGVNDDPHGTSVATDDPASQPYVLGVGGTSMTGSESAAAVWNSLDGATGGGVSQHFALDATTGYQAGVNGPGYADGCAAGATGKCRQVPDVSALADPLTGYLLANGQDDTGGQYWTIIGGTSGASPTWAALIAQADLDLSCQADGPVGFVNPALYKLPATAFRDITSGSNYLSYTGVPSGDYSAAAGYDLTTGRGTPHARSIIPTLCKSVAQQPAGTFTSVNPARILDTRYAIGRTGTTPVAANSAVSLQIAGSVGGTVPASGVTAVVLNVTATAPTATGHLTAYPGGTTRPTSSNLNWLKGQTIPNLVIVPVGADGKVNLYNASSGTVHFVADVFGYYSTATGGATYNPVGPARVLDTRSKIGVGTTKPVAANSAVELTVAGAGGVPATGATAVVLNVTATAPTATGHLIAYPSGTTRPSSSNINWLKGQTTPNLVVLPLGANGKVDLYNASNGTVHFVADVFGYYSTATGGTSFHAAGPSRVLDTRYGVGAPKVGPLTSTGSLSLNLADGNVLANAKAVVLNVTVADSTSGGVLTVWPDGKTLPTSSNLNWTKGQIVANLVTVPVVNGKIDFHVNAGSVDVIADLFGYYTS</sequence>
<dbReference type="RefSeq" id="WP_079189545.1">
    <property type="nucleotide sequence ID" value="NZ_FRBI01000003.1"/>
</dbReference>
<dbReference type="InterPro" id="IPR030400">
    <property type="entry name" value="Sedolisin_dom"/>
</dbReference>
<dbReference type="GO" id="GO:0006508">
    <property type="term" value="P:proteolysis"/>
    <property type="evidence" value="ECO:0007669"/>
    <property type="project" value="UniProtKB-KW"/>
</dbReference>
<dbReference type="OrthoDB" id="3480681at2"/>
<dbReference type="InterPro" id="IPR036852">
    <property type="entry name" value="Peptidase_S8/S53_dom_sf"/>
</dbReference>
<keyword evidence="7" id="KW-0865">Zymogen</keyword>
<accession>A0A1M6Z4M1</accession>
<keyword evidence="11" id="KW-1185">Reference proteome</keyword>
<proteinExistence type="predicted"/>
<organism evidence="10 11">
    <name type="scientific">Actinacidiphila paucisporea</name>
    <dbReference type="NCBI Taxonomy" id="310782"/>
    <lineage>
        <taxon>Bacteria</taxon>
        <taxon>Bacillati</taxon>
        <taxon>Actinomycetota</taxon>
        <taxon>Actinomycetes</taxon>
        <taxon>Kitasatosporales</taxon>
        <taxon>Streptomycetaceae</taxon>
        <taxon>Actinacidiphila</taxon>
    </lineage>
</organism>
<dbReference type="GO" id="GO:0046872">
    <property type="term" value="F:metal ion binding"/>
    <property type="evidence" value="ECO:0007669"/>
    <property type="project" value="UniProtKB-KW"/>
</dbReference>
<evidence type="ECO:0000256" key="8">
    <source>
        <dbReference type="SAM" id="SignalP"/>
    </source>
</evidence>
<gene>
    <name evidence="10" type="ORF">SAMN05216499_103216</name>
</gene>
<dbReference type="PANTHER" id="PTHR14218">
    <property type="entry name" value="PROTEASE S8 TRIPEPTIDYL PEPTIDASE I CLN2"/>
    <property type="match status" value="1"/>
</dbReference>
<evidence type="ECO:0000259" key="9">
    <source>
        <dbReference type="PROSITE" id="PS51695"/>
    </source>
</evidence>
<protein>
    <submittedName>
        <fullName evidence="10">Pro-kumamolisin, activation domain</fullName>
    </submittedName>
</protein>
<keyword evidence="8" id="KW-0732">Signal</keyword>
<dbReference type="InterPro" id="IPR006311">
    <property type="entry name" value="TAT_signal"/>
</dbReference>